<name>A0A8S4S509_9NEOP</name>
<accession>A0A8S4S509</accession>
<feature type="compositionally biased region" description="Basic and acidic residues" evidence="1">
    <location>
        <begin position="42"/>
        <end position="62"/>
    </location>
</feature>
<evidence type="ECO:0000313" key="3">
    <source>
        <dbReference type="Proteomes" id="UP000838756"/>
    </source>
</evidence>
<feature type="non-terminal residue" evidence="2">
    <location>
        <position position="1"/>
    </location>
</feature>
<reference evidence="2" key="1">
    <citation type="submission" date="2022-03" db="EMBL/GenBank/DDBJ databases">
        <authorList>
            <person name="Lindestad O."/>
        </authorList>
    </citation>
    <scope>NUCLEOTIDE SEQUENCE</scope>
</reference>
<evidence type="ECO:0000313" key="2">
    <source>
        <dbReference type="EMBL" id="CAH2244458.1"/>
    </source>
</evidence>
<dbReference type="Proteomes" id="UP000838756">
    <property type="component" value="Unassembled WGS sequence"/>
</dbReference>
<protein>
    <submittedName>
        <fullName evidence="2">Jg15937 protein</fullName>
    </submittedName>
</protein>
<comment type="caution">
    <text evidence="2">The sequence shown here is derived from an EMBL/GenBank/DDBJ whole genome shotgun (WGS) entry which is preliminary data.</text>
</comment>
<evidence type="ECO:0000256" key="1">
    <source>
        <dbReference type="SAM" id="MobiDB-lite"/>
    </source>
</evidence>
<sequence>MGEDGRWEGICGLDQKGRSKTLHTAEMGGCEDRNDIVQVPNERTERAHSLQHGREATKGRLH</sequence>
<dbReference type="AlphaFoldDB" id="A0A8S4S509"/>
<dbReference type="EMBL" id="CAKXAJ010025829">
    <property type="protein sequence ID" value="CAH2244458.1"/>
    <property type="molecule type" value="Genomic_DNA"/>
</dbReference>
<proteinExistence type="predicted"/>
<organism evidence="2 3">
    <name type="scientific">Pararge aegeria aegeria</name>
    <dbReference type="NCBI Taxonomy" id="348720"/>
    <lineage>
        <taxon>Eukaryota</taxon>
        <taxon>Metazoa</taxon>
        <taxon>Ecdysozoa</taxon>
        <taxon>Arthropoda</taxon>
        <taxon>Hexapoda</taxon>
        <taxon>Insecta</taxon>
        <taxon>Pterygota</taxon>
        <taxon>Neoptera</taxon>
        <taxon>Endopterygota</taxon>
        <taxon>Lepidoptera</taxon>
        <taxon>Glossata</taxon>
        <taxon>Ditrysia</taxon>
        <taxon>Papilionoidea</taxon>
        <taxon>Nymphalidae</taxon>
        <taxon>Satyrinae</taxon>
        <taxon>Satyrini</taxon>
        <taxon>Parargina</taxon>
        <taxon>Pararge</taxon>
    </lineage>
</organism>
<keyword evidence="3" id="KW-1185">Reference proteome</keyword>
<gene>
    <name evidence="2" type="primary">jg15937</name>
    <name evidence="2" type="ORF">PAEG_LOCUS20401</name>
</gene>
<feature type="region of interest" description="Disordered" evidence="1">
    <location>
        <begin position="23"/>
        <end position="62"/>
    </location>
</feature>